<evidence type="ECO:0000313" key="11">
    <source>
        <dbReference type="Proteomes" id="UP000267017"/>
    </source>
</evidence>
<evidence type="ECO:0000256" key="4">
    <source>
        <dbReference type="ARBA" id="ARBA00031448"/>
    </source>
</evidence>
<evidence type="ECO:0000256" key="9">
    <source>
        <dbReference type="RuleBase" id="RU004468"/>
    </source>
</evidence>
<dbReference type="AlphaFoldDB" id="A0A3P3TZ36"/>
<evidence type="ECO:0000256" key="3">
    <source>
        <dbReference type="ARBA" id="ARBA00023295"/>
    </source>
</evidence>
<dbReference type="OrthoDB" id="9765195at2"/>
<dbReference type="InterPro" id="IPR018120">
    <property type="entry name" value="Glyco_hydro_1_AS"/>
</dbReference>
<dbReference type="Proteomes" id="UP000267017">
    <property type="component" value="Unassembled WGS sequence"/>
</dbReference>
<evidence type="ECO:0000256" key="5">
    <source>
        <dbReference type="ARBA" id="ARBA00032194"/>
    </source>
</evidence>
<keyword evidence="2 9" id="KW-0378">Hydrolase</keyword>
<evidence type="ECO:0000256" key="6">
    <source>
        <dbReference type="ARBA" id="ARBA00079432"/>
    </source>
</evidence>
<dbReference type="PROSITE" id="PS00572">
    <property type="entry name" value="GLYCOSYL_HYDROL_F1_1"/>
    <property type="match status" value="1"/>
</dbReference>
<accession>A0A3P3TZ36</accession>
<evidence type="ECO:0000256" key="1">
    <source>
        <dbReference type="ARBA" id="ARBA00010838"/>
    </source>
</evidence>
<name>A0A3P3TZ36_9BACL</name>
<feature type="active site" description="Nucleophile" evidence="7">
    <location>
        <position position="368"/>
    </location>
</feature>
<keyword evidence="3 9" id="KW-0326">Glycosidase</keyword>
<dbReference type="GO" id="GO:0016052">
    <property type="term" value="P:carbohydrate catabolic process"/>
    <property type="evidence" value="ECO:0007669"/>
    <property type="project" value="TreeGrafter"/>
</dbReference>
<dbReference type="GO" id="GO:0008422">
    <property type="term" value="F:beta-glucosidase activity"/>
    <property type="evidence" value="ECO:0007669"/>
    <property type="project" value="TreeGrafter"/>
</dbReference>
<comment type="similarity">
    <text evidence="1 8">Belongs to the glycosyl hydrolase 1 family.</text>
</comment>
<comment type="caution">
    <text evidence="10">The sequence shown here is derived from an EMBL/GenBank/DDBJ whole genome shotgun (WGS) entry which is preliminary data.</text>
</comment>
<evidence type="ECO:0000313" key="10">
    <source>
        <dbReference type="EMBL" id="RRJ63365.1"/>
    </source>
</evidence>
<gene>
    <name evidence="10" type="ORF">EHV15_10875</name>
</gene>
<proteinExistence type="inferred from homology"/>
<reference evidence="10 11" key="1">
    <citation type="submission" date="2018-11" db="EMBL/GenBank/DDBJ databases">
        <title>Genome sequencing of Paenibacillus sp. KCOM 3021 (= ChDC PVNT-B20).</title>
        <authorList>
            <person name="Kook J.-K."/>
            <person name="Park S.-N."/>
            <person name="Lim Y.K."/>
        </authorList>
    </citation>
    <scope>NUCLEOTIDE SEQUENCE [LARGE SCALE GENOMIC DNA]</scope>
    <source>
        <strain evidence="10 11">KCOM 3021</strain>
    </source>
</reference>
<evidence type="ECO:0000256" key="7">
    <source>
        <dbReference type="PROSITE-ProRule" id="PRU10055"/>
    </source>
</evidence>
<dbReference type="SUPFAM" id="SSF51445">
    <property type="entry name" value="(Trans)glycosidases"/>
    <property type="match status" value="1"/>
</dbReference>
<dbReference type="PRINTS" id="PR00131">
    <property type="entry name" value="GLHYDRLASE1"/>
</dbReference>
<dbReference type="InterPro" id="IPR001360">
    <property type="entry name" value="Glyco_hydro_1"/>
</dbReference>
<dbReference type="GO" id="GO:0005829">
    <property type="term" value="C:cytosol"/>
    <property type="evidence" value="ECO:0007669"/>
    <property type="project" value="TreeGrafter"/>
</dbReference>
<dbReference type="InterPro" id="IPR017853">
    <property type="entry name" value="GH"/>
</dbReference>
<dbReference type="PANTHER" id="PTHR10353">
    <property type="entry name" value="GLYCOSYL HYDROLASE"/>
    <property type="match status" value="1"/>
</dbReference>
<protein>
    <recommendedName>
        <fullName evidence="6">Amygdalase</fullName>
    </recommendedName>
    <alternativeName>
        <fullName evidence="4">Cellobiase</fullName>
    </alternativeName>
    <alternativeName>
        <fullName evidence="5">Gentiobiase</fullName>
    </alternativeName>
</protein>
<organism evidence="10 11">
    <name type="scientific">Paenibacillus oralis</name>
    <dbReference type="NCBI Taxonomy" id="2490856"/>
    <lineage>
        <taxon>Bacteria</taxon>
        <taxon>Bacillati</taxon>
        <taxon>Bacillota</taxon>
        <taxon>Bacilli</taxon>
        <taxon>Bacillales</taxon>
        <taxon>Paenibacillaceae</taxon>
        <taxon>Paenibacillus</taxon>
    </lineage>
</organism>
<dbReference type="Pfam" id="PF00232">
    <property type="entry name" value="Glyco_hydro_1"/>
    <property type="match status" value="1"/>
</dbReference>
<dbReference type="Gene3D" id="3.20.20.80">
    <property type="entry name" value="Glycosidases"/>
    <property type="match status" value="1"/>
</dbReference>
<dbReference type="InterPro" id="IPR033132">
    <property type="entry name" value="GH_1_N_CS"/>
</dbReference>
<dbReference type="PROSITE" id="PS00653">
    <property type="entry name" value="GLYCOSYL_HYDROL_F1_2"/>
    <property type="match status" value="1"/>
</dbReference>
<evidence type="ECO:0000256" key="2">
    <source>
        <dbReference type="ARBA" id="ARBA00022801"/>
    </source>
</evidence>
<dbReference type="FunFam" id="3.20.20.80:FF:000004">
    <property type="entry name" value="Beta-glucosidase 6-phospho-beta-glucosidase"/>
    <property type="match status" value="1"/>
</dbReference>
<sequence>MISTTSFPEHFLWGGAIAANQAEGAWNEDGRGPSINDALRHGIVNGVLNEAIDPNAYYPSHEAIDFYHRYKEDVALFAEMGFKCLRTSIAWSRIFPNGDEQQPNEAGLQFYDNLFDELLKHGIEPVITISHFETPLHLVREYGGWTNRKLVAFFTRYCEVIFKRYKSKVKYWMGFNEINHMHTIPLAAGGIELRNPERKLQDIYQASHHLFVASAAATKLLREIIPGARMGCMLSLSIIYPNSCHPDDVFETYELRRRSLFYSDVLLHGEYPRYAERIFREHGIELAIEPGDLELIRAYPADYIGFSYYRSTTHKAGMPILGNTGGIMGLDNPYLTKTSWGWPIDPKGLRYVCNEIYDRYRKPIFIVENGFGDKDEIGADGTIADDSRMQYLNQHLLELHQAIQDGCEIMGYTWWGPIDIVSAGTGEMNKRYGFIHVDKDNEGRGTLRRMKKKSFDWYRQIIATNGEILLKAKDDSDANRASTEQ</sequence>
<dbReference type="RefSeq" id="WP_128631208.1">
    <property type="nucleotide sequence ID" value="NZ_RRCN01000001.1"/>
</dbReference>
<keyword evidence="11" id="KW-1185">Reference proteome</keyword>
<dbReference type="EMBL" id="RRCN01000001">
    <property type="protein sequence ID" value="RRJ63365.1"/>
    <property type="molecule type" value="Genomic_DNA"/>
</dbReference>
<dbReference type="PANTHER" id="PTHR10353:SF122">
    <property type="entry name" value="6-PHOSPHO-BETA-GLUCOSIDASE ASCB-RELATED"/>
    <property type="match status" value="1"/>
</dbReference>
<evidence type="ECO:0000256" key="8">
    <source>
        <dbReference type="RuleBase" id="RU003690"/>
    </source>
</evidence>